<dbReference type="PANTHER" id="PTHR10438">
    <property type="entry name" value="THIOREDOXIN"/>
    <property type="match status" value="1"/>
</dbReference>
<dbReference type="RefSeq" id="WP_244713147.1">
    <property type="nucleotide sequence ID" value="NZ_CP095073.1"/>
</dbReference>
<dbReference type="CDD" id="cd02947">
    <property type="entry name" value="TRX_family"/>
    <property type="match status" value="1"/>
</dbReference>
<gene>
    <name evidence="2" type="ORF">MUN89_09480</name>
</gene>
<evidence type="ECO:0000313" key="3">
    <source>
        <dbReference type="Proteomes" id="UP000831787"/>
    </source>
</evidence>
<protein>
    <submittedName>
        <fullName evidence="2">Thioredoxin family protein</fullName>
    </submittedName>
</protein>
<dbReference type="Pfam" id="PF00085">
    <property type="entry name" value="Thioredoxin"/>
    <property type="match status" value="1"/>
</dbReference>
<name>A0ABY4ENT4_9BACI</name>
<dbReference type="PANTHER" id="PTHR10438:SF468">
    <property type="entry name" value="THIOREDOXIN-1-RELATED"/>
    <property type="match status" value="1"/>
</dbReference>
<keyword evidence="3" id="KW-1185">Reference proteome</keyword>
<evidence type="ECO:0000259" key="1">
    <source>
        <dbReference type="PROSITE" id="PS51352"/>
    </source>
</evidence>
<dbReference type="Gene3D" id="3.40.30.10">
    <property type="entry name" value="Glutaredoxin"/>
    <property type="match status" value="1"/>
</dbReference>
<reference evidence="2 3" key="1">
    <citation type="submission" date="2022-04" db="EMBL/GenBank/DDBJ databases">
        <title>Halobacillus sp. isolated from saltern.</title>
        <authorList>
            <person name="Won M."/>
            <person name="Lee C.-M."/>
            <person name="Woen H.-Y."/>
            <person name="Kwon S.-W."/>
        </authorList>
    </citation>
    <scope>NUCLEOTIDE SEQUENCE [LARGE SCALE GENOMIC DNA]</scope>
    <source>
        <strain evidence="2 3">SSBR10-3</strain>
    </source>
</reference>
<dbReference type="EMBL" id="CP095073">
    <property type="protein sequence ID" value="UOQ46118.1"/>
    <property type="molecule type" value="Genomic_DNA"/>
</dbReference>
<dbReference type="PROSITE" id="PS51352">
    <property type="entry name" value="THIOREDOXIN_2"/>
    <property type="match status" value="1"/>
</dbReference>
<dbReference type="SUPFAM" id="SSF52833">
    <property type="entry name" value="Thioredoxin-like"/>
    <property type="match status" value="1"/>
</dbReference>
<organism evidence="2 3">
    <name type="scientific">Halobacillus salinarum</name>
    <dbReference type="NCBI Taxonomy" id="2932257"/>
    <lineage>
        <taxon>Bacteria</taxon>
        <taxon>Bacillati</taxon>
        <taxon>Bacillota</taxon>
        <taxon>Bacilli</taxon>
        <taxon>Bacillales</taxon>
        <taxon>Bacillaceae</taxon>
        <taxon>Halobacillus</taxon>
    </lineage>
</organism>
<dbReference type="Proteomes" id="UP000831787">
    <property type="component" value="Chromosome"/>
</dbReference>
<dbReference type="InterPro" id="IPR036249">
    <property type="entry name" value="Thioredoxin-like_sf"/>
</dbReference>
<sequence>MLTLISDDQFTSLKNEPNTMFLFSAEWCPDCRFIEPFVPSIEEQFQNWTFVYVDRDQFIHICAEYDIFGIPSFLAFKNGDEAGRFVSKNRKSKEEIEAFIKELENN</sequence>
<dbReference type="InterPro" id="IPR013766">
    <property type="entry name" value="Thioredoxin_domain"/>
</dbReference>
<evidence type="ECO:0000313" key="2">
    <source>
        <dbReference type="EMBL" id="UOQ46118.1"/>
    </source>
</evidence>
<feature type="domain" description="Thioredoxin" evidence="1">
    <location>
        <begin position="1"/>
        <end position="105"/>
    </location>
</feature>
<accession>A0ABY4ENT4</accession>
<dbReference type="InterPro" id="IPR050620">
    <property type="entry name" value="Thioredoxin_H-type-like"/>
</dbReference>
<proteinExistence type="predicted"/>